<keyword evidence="5" id="KW-0813">Transport</keyword>
<comment type="catalytic activity">
    <reaction evidence="19">
        <text>L-glutamate(out) = L-glutamate(in)</text>
        <dbReference type="Rhea" id="RHEA:66336"/>
        <dbReference type="ChEBI" id="CHEBI:29985"/>
    </reaction>
    <physiologicalReaction direction="left-to-right" evidence="19">
        <dbReference type="Rhea" id="RHEA:66337"/>
    </physiologicalReaction>
</comment>
<comment type="catalytic activity">
    <reaction evidence="18">
        <text>N-acetyl-L-aspartyl-L-glutamate(out) = N-acetyl-L-aspartyl-L-glutamate(in)</text>
        <dbReference type="Rhea" id="RHEA:72599"/>
        <dbReference type="ChEBI" id="CHEBI:76931"/>
    </reaction>
    <physiologicalReaction direction="left-to-right" evidence="18">
        <dbReference type="Rhea" id="RHEA:72600"/>
    </physiologicalReaction>
</comment>
<keyword evidence="12" id="KW-0325">Glycoprotein</keyword>
<keyword evidence="7 26" id="KW-0812">Transmembrane</keyword>
<dbReference type="GO" id="GO:0006820">
    <property type="term" value="P:monoatomic anion transport"/>
    <property type="evidence" value="ECO:0007669"/>
    <property type="project" value="TreeGrafter"/>
</dbReference>
<evidence type="ECO:0000256" key="20">
    <source>
        <dbReference type="ARBA" id="ARBA00051612"/>
    </source>
</evidence>
<dbReference type="GO" id="GO:0046942">
    <property type="term" value="P:carboxylic acid transport"/>
    <property type="evidence" value="ECO:0007669"/>
    <property type="project" value="UniProtKB-ARBA"/>
</dbReference>
<dbReference type="PROSITE" id="PS50850">
    <property type="entry name" value="MFS"/>
    <property type="match status" value="1"/>
</dbReference>
<name>A0A0N4V393_ENTVE</name>
<feature type="transmembrane region" description="Helical" evidence="26">
    <location>
        <begin position="127"/>
        <end position="146"/>
    </location>
</feature>
<feature type="transmembrane region" description="Helical" evidence="26">
    <location>
        <begin position="100"/>
        <end position="120"/>
    </location>
</feature>
<evidence type="ECO:0000256" key="24">
    <source>
        <dbReference type="ARBA" id="ARBA00081195"/>
    </source>
</evidence>
<dbReference type="GO" id="GO:0016323">
    <property type="term" value="C:basolateral plasma membrane"/>
    <property type="evidence" value="ECO:0007669"/>
    <property type="project" value="UniProtKB-SubCell"/>
</dbReference>
<dbReference type="STRING" id="51028.A0A0N4V393"/>
<evidence type="ECO:0000256" key="19">
    <source>
        <dbReference type="ARBA" id="ARBA00051447"/>
    </source>
</evidence>
<dbReference type="GO" id="GO:0030672">
    <property type="term" value="C:synaptic vesicle membrane"/>
    <property type="evidence" value="ECO:0007669"/>
    <property type="project" value="UniProtKB-SubCell"/>
</dbReference>
<keyword evidence="14" id="KW-0968">Cytoplasmic vesicle</keyword>
<sequence length="519" mass="55939">MKTDPCSSAVRRLLGSSRLNLALIGFLGCVVVYALRSDVSFAIVCMVNGTAVEALAETEGNLSGTVSKRISSCGVRPIGEKAEDNSVSGELVWSKKTQGYVLSAFFWGYMCSQVIGGYLAGRYGGKLVIGITVFAGSILTFLSPAAAKTSAYAFIALRALLGLFQGATFPAFHTIWSMWAPPLERSLLTGITYAGAQIGNTLVMPLSGLLCKYGFNGGWPSVYYVLGKAGILWCALWYFWASDLPSSHRRISQEEKNYIEDSLKEIMDRSKNNKIFPHQGFRSIIRFQKRPVPWRAIMTSLPVWALFVGHFAGDWGAYMMATSLPLFMNDVLGFDLTSLGFLSAIPYIAYFIFINIGGVVADRLRHANVLSTIATRRLAMIIALGGQGAFLIATGYCGCGQEPLVIVLLTLGIGISGVQYAGFVVNYLDIAPTFAGPILGVGNTLSCIAGILCPLLVGSLTPNGTKEEWQIVFWITGAILAFGTTFFCLFAKGEAQSWALGSSKGEEEQELKSKDASGD</sequence>
<dbReference type="OrthoDB" id="2985014at2759"/>
<evidence type="ECO:0000256" key="10">
    <source>
        <dbReference type="ARBA" id="ARBA00023018"/>
    </source>
</evidence>
<evidence type="ECO:0000256" key="9">
    <source>
        <dbReference type="ARBA" id="ARBA00022989"/>
    </source>
</evidence>
<dbReference type="GO" id="GO:0015293">
    <property type="term" value="F:symporter activity"/>
    <property type="evidence" value="ECO:0007669"/>
    <property type="project" value="UniProtKB-KW"/>
</dbReference>
<evidence type="ECO:0000259" key="27">
    <source>
        <dbReference type="PROSITE" id="PS50850"/>
    </source>
</evidence>
<dbReference type="EMBL" id="UXUI01007798">
    <property type="protein sequence ID" value="VDD89469.1"/>
    <property type="molecule type" value="Genomic_DNA"/>
</dbReference>
<evidence type="ECO:0000256" key="25">
    <source>
        <dbReference type="ARBA" id="ARBA00081925"/>
    </source>
</evidence>
<accession>A0A0N4V393</accession>
<evidence type="ECO:0000256" key="3">
    <source>
        <dbReference type="ARBA" id="ARBA00004638"/>
    </source>
</evidence>
<dbReference type="Pfam" id="PF07690">
    <property type="entry name" value="MFS_1"/>
    <property type="match status" value="1"/>
</dbReference>
<evidence type="ECO:0000256" key="6">
    <source>
        <dbReference type="ARBA" id="ARBA00022475"/>
    </source>
</evidence>
<reference evidence="30" key="1">
    <citation type="submission" date="2017-02" db="UniProtKB">
        <authorList>
            <consortium name="WormBaseParasite"/>
        </authorList>
    </citation>
    <scope>IDENTIFICATION</scope>
</reference>
<dbReference type="WBParaSite" id="EVEC_0000451201-mRNA-1">
    <property type="protein sequence ID" value="EVEC_0000451201-mRNA-1"/>
    <property type="gene ID" value="EVEC_0000451201"/>
</dbReference>
<evidence type="ECO:0000256" key="18">
    <source>
        <dbReference type="ARBA" id="ARBA00051403"/>
    </source>
</evidence>
<evidence type="ECO:0000256" key="12">
    <source>
        <dbReference type="ARBA" id="ARBA00023180"/>
    </source>
</evidence>
<keyword evidence="13" id="KW-0458">Lysosome</keyword>
<keyword evidence="11 26" id="KW-0472">Membrane</keyword>
<dbReference type="PROSITE" id="PS51257">
    <property type="entry name" value="PROKAR_LIPOPROTEIN"/>
    <property type="match status" value="1"/>
</dbReference>
<evidence type="ECO:0000256" key="21">
    <source>
        <dbReference type="ARBA" id="ARBA00056891"/>
    </source>
</evidence>
<dbReference type="CDD" id="cd17318">
    <property type="entry name" value="MFS_SLC17"/>
    <property type="match status" value="1"/>
</dbReference>
<keyword evidence="8" id="KW-0769">Symport</keyword>
<evidence type="ECO:0000256" key="11">
    <source>
        <dbReference type="ARBA" id="ARBA00023136"/>
    </source>
</evidence>
<feature type="transmembrane region" description="Helical" evidence="26">
    <location>
        <begin position="19"/>
        <end position="36"/>
    </location>
</feature>
<evidence type="ECO:0000313" key="30">
    <source>
        <dbReference type="WBParaSite" id="EVEC_0000451201-mRNA-1"/>
    </source>
</evidence>
<keyword evidence="9 26" id="KW-1133">Transmembrane helix</keyword>
<evidence type="ECO:0000256" key="26">
    <source>
        <dbReference type="SAM" id="Phobius"/>
    </source>
</evidence>
<evidence type="ECO:0000256" key="7">
    <source>
        <dbReference type="ARBA" id="ARBA00022692"/>
    </source>
</evidence>
<evidence type="ECO:0000256" key="22">
    <source>
        <dbReference type="ARBA" id="ARBA00069713"/>
    </source>
</evidence>
<evidence type="ECO:0000256" key="14">
    <source>
        <dbReference type="ARBA" id="ARBA00023329"/>
    </source>
</evidence>
<dbReference type="FunFam" id="1.20.1250.20:FF:000067">
    <property type="entry name" value="sialin isoform X2"/>
    <property type="match status" value="1"/>
</dbReference>
<feature type="transmembrane region" description="Helical" evidence="26">
    <location>
        <begin position="469"/>
        <end position="491"/>
    </location>
</feature>
<dbReference type="InterPro" id="IPR011701">
    <property type="entry name" value="MFS"/>
</dbReference>
<feature type="transmembrane region" description="Helical" evidence="26">
    <location>
        <begin position="434"/>
        <end position="457"/>
    </location>
</feature>
<dbReference type="InterPro" id="IPR050382">
    <property type="entry name" value="MFS_Na/Anion_cotransporter"/>
</dbReference>
<keyword evidence="29" id="KW-1185">Reference proteome</keyword>
<evidence type="ECO:0000256" key="17">
    <source>
        <dbReference type="ARBA" id="ARBA00050625"/>
    </source>
</evidence>
<organism evidence="30">
    <name type="scientific">Enterobius vermicularis</name>
    <name type="common">Human pinworm</name>
    <dbReference type="NCBI Taxonomy" id="51028"/>
    <lineage>
        <taxon>Eukaryota</taxon>
        <taxon>Metazoa</taxon>
        <taxon>Ecdysozoa</taxon>
        <taxon>Nematoda</taxon>
        <taxon>Chromadorea</taxon>
        <taxon>Rhabditida</taxon>
        <taxon>Spirurina</taxon>
        <taxon>Oxyuridomorpha</taxon>
        <taxon>Oxyuroidea</taxon>
        <taxon>Oxyuridae</taxon>
        <taxon>Enterobius</taxon>
    </lineage>
</organism>
<dbReference type="FunFam" id="1.20.1250.20:FF:000003">
    <property type="entry name" value="Solute carrier family 17 member 3"/>
    <property type="match status" value="1"/>
</dbReference>
<dbReference type="Gene3D" id="1.20.1250.20">
    <property type="entry name" value="MFS general substrate transporter like domains"/>
    <property type="match status" value="2"/>
</dbReference>
<dbReference type="InterPro" id="IPR036259">
    <property type="entry name" value="MFS_trans_sf"/>
</dbReference>
<reference evidence="28 29" key="2">
    <citation type="submission" date="2018-10" db="EMBL/GenBank/DDBJ databases">
        <authorList>
            <consortium name="Pathogen Informatics"/>
        </authorList>
    </citation>
    <scope>NUCLEOTIDE SEQUENCE [LARGE SCALE GENOMIC DNA]</scope>
</reference>
<dbReference type="GO" id="GO:0005765">
    <property type="term" value="C:lysosomal membrane"/>
    <property type="evidence" value="ECO:0007669"/>
    <property type="project" value="UniProtKB-SubCell"/>
</dbReference>
<evidence type="ECO:0000256" key="16">
    <source>
        <dbReference type="ARBA" id="ARBA00050554"/>
    </source>
</evidence>
<feature type="transmembrane region" description="Helical" evidence="26">
    <location>
        <begin position="187"/>
        <end position="210"/>
    </location>
</feature>
<protein>
    <recommendedName>
        <fullName evidence="22">Sialin</fullName>
    </recommendedName>
    <alternativeName>
        <fullName evidence="25">H(+)/nitrate cotransporter</fullName>
    </alternativeName>
    <alternativeName>
        <fullName evidence="23">H(+)/sialic acid cotransporter</fullName>
    </alternativeName>
    <alternativeName>
        <fullName evidence="24">Vesicular excitatory amino acid transporter</fullName>
    </alternativeName>
</protein>
<dbReference type="PANTHER" id="PTHR11662:SF399">
    <property type="entry name" value="FI19708P1-RELATED"/>
    <property type="match status" value="1"/>
</dbReference>
<evidence type="ECO:0000313" key="28">
    <source>
        <dbReference type="EMBL" id="VDD89469.1"/>
    </source>
</evidence>
<dbReference type="SUPFAM" id="SSF103473">
    <property type="entry name" value="MFS general substrate transporter"/>
    <property type="match status" value="1"/>
</dbReference>
<evidence type="ECO:0000256" key="5">
    <source>
        <dbReference type="ARBA" id="ARBA00022448"/>
    </source>
</evidence>
<comment type="catalytic activity">
    <reaction evidence="20">
        <text>D-glucuronate(out) + H(+)(out) = D-glucuronate(in) + H(+)(in)</text>
        <dbReference type="Rhea" id="RHEA:72591"/>
        <dbReference type="ChEBI" id="CHEBI:15378"/>
        <dbReference type="ChEBI" id="CHEBI:58720"/>
    </reaction>
    <physiologicalReaction direction="left-to-right" evidence="20">
        <dbReference type="Rhea" id="RHEA:72592"/>
    </physiologicalReaction>
</comment>
<keyword evidence="6" id="KW-1003">Cell membrane</keyword>
<dbReference type="AlphaFoldDB" id="A0A0N4V393"/>
<feature type="transmembrane region" description="Helical" evidence="26">
    <location>
        <begin position="404"/>
        <end position="427"/>
    </location>
</feature>
<dbReference type="Proteomes" id="UP000274131">
    <property type="component" value="Unassembled WGS sequence"/>
</dbReference>
<feature type="transmembrane region" description="Helical" evidence="26">
    <location>
        <begin position="222"/>
        <end position="240"/>
    </location>
</feature>
<evidence type="ECO:0000256" key="4">
    <source>
        <dbReference type="ARBA" id="ARBA00004656"/>
    </source>
</evidence>
<evidence type="ECO:0000256" key="23">
    <source>
        <dbReference type="ARBA" id="ARBA00080244"/>
    </source>
</evidence>
<evidence type="ECO:0000256" key="1">
    <source>
        <dbReference type="ARBA" id="ARBA00004432"/>
    </source>
</evidence>
<comment type="function">
    <text evidence="21">Receptor for CM101, a polysaccharide produced by group B Streptococcus with antipathoangiogenic properties.</text>
</comment>
<dbReference type="PANTHER" id="PTHR11662">
    <property type="entry name" value="SOLUTE CARRIER FAMILY 17"/>
    <property type="match status" value="1"/>
</dbReference>
<comment type="catalytic activity">
    <reaction evidence="17">
        <text>N-acetylneuraminate(in) + H(+)(in) = N-acetylneuraminate(out) + H(+)(out)</text>
        <dbReference type="Rhea" id="RHEA:28987"/>
        <dbReference type="ChEBI" id="CHEBI:15378"/>
        <dbReference type="ChEBI" id="CHEBI:35418"/>
    </reaction>
    <physiologicalReaction direction="right-to-left" evidence="17">
        <dbReference type="Rhea" id="RHEA:28989"/>
    </physiologicalReaction>
</comment>
<feature type="transmembrane region" description="Helical" evidence="26">
    <location>
        <begin position="152"/>
        <end position="175"/>
    </location>
</feature>
<comment type="catalytic activity">
    <reaction evidence="16">
        <text>L-aspartate(out) = L-aspartate(in)</text>
        <dbReference type="Rhea" id="RHEA:66332"/>
        <dbReference type="ChEBI" id="CHEBI:29991"/>
    </reaction>
    <physiologicalReaction direction="left-to-right" evidence="16">
        <dbReference type="Rhea" id="RHEA:66333"/>
    </physiologicalReaction>
</comment>
<feature type="domain" description="Major facilitator superfamily (MFS) profile" evidence="27">
    <location>
        <begin position="17"/>
        <end position="495"/>
    </location>
</feature>
<feature type="transmembrane region" description="Helical" evidence="26">
    <location>
        <begin position="332"/>
        <end position="357"/>
    </location>
</feature>
<evidence type="ECO:0000256" key="15">
    <source>
        <dbReference type="ARBA" id="ARBA00050101"/>
    </source>
</evidence>
<dbReference type="InterPro" id="IPR020846">
    <property type="entry name" value="MFS_dom"/>
</dbReference>
<keyword evidence="10" id="KW-0770">Synapse</keyword>
<evidence type="ECO:0000313" key="29">
    <source>
        <dbReference type="Proteomes" id="UP000274131"/>
    </source>
</evidence>
<feature type="transmembrane region" description="Helical" evidence="26">
    <location>
        <begin position="378"/>
        <end position="398"/>
    </location>
</feature>
<evidence type="ECO:0000256" key="2">
    <source>
        <dbReference type="ARBA" id="ARBA00004554"/>
    </source>
</evidence>
<comment type="catalytic activity">
    <reaction evidence="15">
        <text>2 nitrate(out) + H(+)(out) = 2 nitrate(in) + H(+)(in)</text>
        <dbReference type="Rhea" id="RHEA:71539"/>
        <dbReference type="ChEBI" id="CHEBI:15378"/>
        <dbReference type="ChEBI" id="CHEBI:17632"/>
    </reaction>
    <physiologicalReaction direction="left-to-right" evidence="15">
        <dbReference type="Rhea" id="RHEA:71540"/>
    </physiologicalReaction>
</comment>
<evidence type="ECO:0000256" key="13">
    <source>
        <dbReference type="ARBA" id="ARBA00023228"/>
    </source>
</evidence>
<gene>
    <name evidence="28" type="ORF">EVEC_LOCUS4220</name>
</gene>
<feature type="transmembrane region" description="Helical" evidence="26">
    <location>
        <begin position="292"/>
        <end position="312"/>
    </location>
</feature>
<proteinExistence type="predicted"/>
<comment type="subcellular location">
    <subcellularLocation>
        <location evidence="2">Basolateral cell membrane</location>
        <topology evidence="2">Multi-pass membrane protein</topology>
    </subcellularLocation>
    <subcellularLocation>
        <location evidence="3">Cytoplasmic vesicle</location>
        <location evidence="3">Secretory vesicle membrane</location>
        <topology evidence="3">Multi-pass membrane protein</topology>
    </subcellularLocation>
    <subcellularLocation>
        <location evidence="1">Cytoplasmic vesicle</location>
        <location evidence="1">Secretory vesicle</location>
        <location evidence="1">Synaptic vesicle membrane</location>
    </subcellularLocation>
    <subcellularLocation>
        <location evidence="4">Lysosome membrane</location>
    </subcellularLocation>
</comment>
<evidence type="ECO:0000256" key="8">
    <source>
        <dbReference type="ARBA" id="ARBA00022847"/>
    </source>
</evidence>